<name>A0A8J3VIY5_9ACTN</name>
<evidence type="ECO:0000313" key="3">
    <source>
        <dbReference type="Proteomes" id="UP000612899"/>
    </source>
</evidence>
<dbReference type="Gene3D" id="2.60.40.10">
    <property type="entry name" value="Immunoglobulins"/>
    <property type="match status" value="1"/>
</dbReference>
<dbReference type="InterPro" id="IPR036116">
    <property type="entry name" value="FN3_sf"/>
</dbReference>
<evidence type="ECO:0000313" key="2">
    <source>
        <dbReference type="EMBL" id="GIH07541.1"/>
    </source>
</evidence>
<dbReference type="Proteomes" id="UP000612899">
    <property type="component" value="Unassembled WGS sequence"/>
</dbReference>
<proteinExistence type="predicted"/>
<dbReference type="GO" id="GO:0005975">
    <property type="term" value="P:carbohydrate metabolic process"/>
    <property type="evidence" value="ECO:0007669"/>
    <property type="project" value="UniProtKB-ARBA"/>
</dbReference>
<reference evidence="2" key="1">
    <citation type="submission" date="2021-01" db="EMBL/GenBank/DDBJ databases">
        <title>Whole genome shotgun sequence of Rhizocola hellebori NBRC 109834.</title>
        <authorList>
            <person name="Komaki H."/>
            <person name="Tamura T."/>
        </authorList>
    </citation>
    <scope>NUCLEOTIDE SEQUENCE</scope>
    <source>
        <strain evidence="2">NBRC 109834</strain>
    </source>
</reference>
<evidence type="ECO:0000256" key="1">
    <source>
        <dbReference type="SAM" id="SignalP"/>
    </source>
</evidence>
<feature type="signal peptide" evidence="1">
    <location>
        <begin position="1"/>
        <end position="20"/>
    </location>
</feature>
<comment type="caution">
    <text evidence="2">The sequence shown here is derived from an EMBL/GenBank/DDBJ whole genome shotgun (WGS) entry which is preliminary data.</text>
</comment>
<dbReference type="EMBL" id="BONY01000037">
    <property type="protein sequence ID" value="GIH07541.1"/>
    <property type="molecule type" value="Genomic_DNA"/>
</dbReference>
<organism evidence="2 3">
    <name type="scientific">Rhizocola hellebori</name>
    <dbReference type="NCBI Taxonomy" id="1392758"/>
    <lineage>
        <taxon>Bacteria</taxon>
        <taxon>Bacillati</taxon>
        <taxon>Actinomycetota</taxon>
        <taxon>Actinomycetes</taxon>
        <taxon>Micromonosporales</taxon>
        <taxon>Micromonosporaceae</taxon>
        <taxon>Rhizocola</taxon>
    </lineage>
</organism>
<keyword evidence="1" id="KW-0732">Signal</keyword>
<sequence>MRRILVFTVALLCLPGCAPVAGDTPAAASGSTVSAGPVGGSGQPIPTASAVPNGINSAGAAAIEPLAPAQLSAVEVAGGVLLSWHATGEDLAGYLCLRRLANLPQWTVIGRPAAQDITMLDPRPAAGEYLYAVQAIGVNGRFSQMTQSTPVVIR</sequence>
<dbReference type="AlphaFoldDB" id="A0A8J3VIY5"/>
<dbReference type="InterPro" id="IPR013783">
    <property type="entry name" value="Ig-like_fold"/>
</dbReference>
<dbReference type="SUPFAM" id="SSF49265">
    <property type="entry name" value="Fibronectin type III"/>
    <property type="match status" value="1"/>
</dbReference>
<gene>
    <name evidence="2" type="ORF">Rhe02_56080</name>
</gene>
<protein>
    <recommendedName>
        <fullName evidence="4">Fibronectin type-III domain-containing protein</fullName>
    </recommendedName>
</protein>
<evidence type="ECO:0008006" key="4">
    <source>
        <dbReference type="Google" id="ProtNLM"/>
    </source>
</evidence>
<feature type="chain" id="PRO_5035190129" description="Fibronectin type-III domain-containing protein" evidence="1">
    <location>
        <begin position="21"/>
        <end position="154"/>
    </location>
</feature>
<keyword evidence="3" id="KW-1185">Reference proteome</keyword>
<accession>A0A8J3VIY5</accession>